<accession>A0ABP1DM10</accession>
<dbReference type="CDD" id="cd05227">
    <property type="entry name" value="AR_SDR_e"/>
    <property type="match status" value="1"/>
</dbReference>
<organism evidence="4 5">
    <name type="scientific">Somion occarium</name>
    <dbReference type="NCBI Taxonomy" id="3059160"/>
    <lineage>
        <taxon>Eukaryota</taxon>
        <taxon>Fungi</taxon>
        <taxon>Dikarya</taxon>
        <taxon>Basidiomycota</taxon>
        <taxon>Agaricomycotina</taxon>
        <taxon>Agaricomycetes</taxon>
        <taxon>Polyporales</taxon>
        <taxon>Cerrenaceae</taxon>
        <taxon>Somion</taxon>
    </lineage>
</organism>
<protein>
    <recommendedName>
        <fullName evidence="3">NAD-dependent epimerase/dehydratase domain-containing protein</fullName>
    </recommendedName>
</protein>
<keyword evidence="1" id="KW-0560">Oxidoreductase</keyword>
<proteinExistence type="inferred from homology"/>
<sequence length="428" mass="47512">METFLRIIQCNSSSAFWNDESDWQVRRSRLDSSTYSLITPTMPAVTSGKVLVTGANGYVAIWIIKTLLEKGYSVWGTIRSDSKAAHVRSLFASYGDKFELVAVNDFTKEGAFDEVVKGVVAIEHTASPVSWSAKDPNELIKPAVEGTLGVLQSALRHGTQVKRVVITSSGAAVQEFGVAPERRVYSEADWNRKSIREVETKGEGADQLEKYCASKTLAELAAWEFFEEQKKKGYLSFDIVTLVPPYVFGPWLQEVKDPSALNMPNNFFYDNVIQGKASNESLANDGGQLVDVRDLALAHVLSIENAEAGGKRLLISAGNFKWQDIVNAARRYSAKIPAGNVSYNPESAEHLITLDTSSTEKVLPELHYRSIEDTTLGMLESLEKSGESEELLSFNVRVLAKLNRIIIMCQLWTECHHFNARASLHPDR</sequence>
<dbReference type="InterPro" id="IPR001509">
    <property type="entry name" value="Epimerase_deHydtase"/>
</dbReference>
<feature type="domain" description="NAD-dependent epimerase/dehydratase" evidence="3">
    <location>
        <begin position="50"/>
        <end position="311"/>
    </location>
</feature>
<dbReference type="InterPro" id="IPR050425">
    <property type="entry name" value="NAD(P)_dehydrat-like"/>
</dbReference>
<gene>
    <name evidence="4" type="ORF">GFSPODELE1_LOCUS6687</name>
</gene>
<dbReference type="PANTHER" id="PTHR10366:SF564">
    <property type="entry name" value="STEROL-4-ALPHA-CARBOXYLATE 3-DEHYDROGENASE, DECARBOXYLATING"/>
    <property type="match status" value="1"/>
</dbReference>
<keyword evidence="5" id="KW-1185">Reference proteome</keyword>
<dbReference type="EMBL" id="OZ037947">
    <property type="protein sequence ID" value="CAL1708088.1"/>
    <property type="molecule type" value="Genomic_DNA"/>
</dbReference>
<evidence type="ECO:0000259" key="3">
    <source>
        <dbReference type="Pfam" id="PF01370"/>
    </source>
</evidence>
<dbReference type="Proteomes" id="UP001497453">
    <property type="component" value="Chromosome 4"/>
</dbReference>
<dbReference type="PANTHER" id="PTHR10366">
    <property type="entry name" value="NAD DEPENDENT EPIMERASE/DEHYDRATASE"/>
    <property type="match status" value="1"/>
</dbReference>
<dbReference type="Gene3D" id="3.40.50.720">
    <property type="entry name" value="NAD(P)-binding Rossmann-like Domain"/>
    <property type="match status" value="1"/>
</dbReference>
<evidence type="ECO:0000256" key="2">
    <source>
        <dbReference type="ARBA" id="ARBA00023445"/>
    </source>
</evidence>
<evidence type="ECO:0000313" key="4">
    <source>
        <dbReference type="EMBL" id="CAL1708088.1"/>
    </source>
</evidence>
<name>A0ABP1DM10_9APHY</name>
<reference evidence="5" key="1">
    <citation type="submission" date="2024-04" db="EMBL/GenBank/DDBJ databases">
        <authorList>
            <person name="Shaw F."/>
            <person name="Minotto A."/>
        </authorList>
    </citation>
    <scope>NUCLEOTIDE SEQUENCE [LARGE SCALE GENOMIC DNA]</scope>
</reference>
<evidence type="ECO:0000313" key="5">
    <source>
        <dbReference type="Proteomes" id="UP001497453"/>
    </source>
</evidence>
<dbReference type="SUPFAM" id="SSF51735">
    <property type="entry name" value="NAD(P)-binding Rossmann-fold domains"/>
    <property type="match status" value="1"/>
</dbReference>
<comment type="similarity">
    <text evidence="2">Belongs to the NAD(P)-dependent epimerase/dehydratase family. Dihydroflavonol-4-reductase subfamily.</text>
</comment>
<evidence type="ECO:0000256" key="1">
    <source>
        <dbReference type="ARBA" id="ARBA00023002"/>
    </source>
</evidence>
<dbReference type="InterPro" id="IPR036291">
    <property type="entry name" value="NAD(P)-bd_dom_sf"/>
</dbReference>
<dbReference type="Pfam" id="PF01370">
    <property type="entry name" value="Epimerase"/>
    <property type="match status" value="1"/>
</dbReference>